<reference evidence="1" key="1">
    <citation type="journal article" date="2021" name="Proc. Natl. Acad. Sci. U.S.A.">
        <title>A Catalog of Tens of Thousands of Viruses from Human Metagenomes Reveals Hidden Associations with Chronic Diseases.</title>
        <authorList>
            <person name="Tisza M.J."/>
            <person name="Buck C.B."/>
        </authorList>
    </citation>
    <scope>NUCLEOTIDE SEQUENCE</scope>
    <source>
        <strain evidence="1">CtG4L18</strain>
    </source>
</reference>
<protein>
    <submittedName>
        <fullName evidence="1">Uncharacterized protein</fullName>
    </submittedName>
</protein>
<proteinExistence type="predicted"/>
<dbReference type="EMBL" id="BK016114">
    <property type="protein sequence ID" value="DAF96235.1"/>
    <property type="molecule type" value="Genomic_DNA"/>
</dbReference>
<accession>A0A8S5UP73</accession>
<sequence>MIVSKLVFTSRLYGFNLYLNRIACSHSIGRKIRKCFIVFFLVFSMTVFA</sequence>
<name>A0A8S5UP73_9CAUD</name>
<evidence type="ECO:0000313" key="1">
    <source>
        <dbReference type="EMBL" id="DAF96235.1"/>
    </source>
</evidence>
<organism evidence="1">
    <name type="scientific">Podoviridae sp. ctG4L18</name>
    <dbReference type="NCBI Taxonomy" id="2825234"/>
    <lineage>
        <taxon>Viruses</taxon>
        <taxon>Duplodnaviria</taxon>
        <taxon>Heunggongvirae</taxon>
        <taxon>Uroviricota</taxon>
        <taxon>Caudoviricetes</taxon>
    </lineage>
</organism>